<proteinExistence type="predicted"/>
<accession>A0A4Q1D9K8</accession>
<dbReference type="AlphaFoldDB" id="A0A4Q1D9K8"/>
<evidence type="ECO:0000313" key="3">
    <source>
        <dbReference type="Proteomes" id="UP000290545"/>
    </source>
</evidence>
<keyword evidence="3" id="KW-1185">Reference proteome</keyword>
<dbReference type="RefSeq" id="WP_129001823.1">
    <property type="nucleotide sequence ID" value="NZ_SDHZ01000001.1"/>
</dbReference>
<dbReference type="PROSITE" id="PS01124">
    <property type="entry name" value="HTH_ARAC_FAMILY_2"/>
    <property type="match status" value="1"/>
</dbReference>
<sequence>MDITGLHNGRITVPAAFEQVFSHFYYAVNSGPQTISKTLLPGFQTILVFSFGTPVTLLSGNAEIAMDKCMVLGPIKRAFDYLLPPGSDLLVANFKNDAFYRFFGEQVMSNIPIATDALSGDNCFTGLWQVLREIKMPEARVDAILKYAAPYLGQQHITASLLLQQDTYLNLVKTIARDTNQTERNVQLQQKKQFGYSLQEIIRYRRFLKAVNLVQDKLATGALKIDWFDIIVACDYYDQSQLVHDFKHFLNLTPGAFLRFQENICRPLP</sequence>
<dbReference type="InterPro" id="IPR018060">
    <property type="entry name" value="HTH_AraC"/>
</dbReference>
<comment type="caution">
    <text evidence="2">The sequence shown here is derived from an EMBL/GenBank/DDBJ whole genome shotgun (WGS) entry which is preliminary data.</text>
</comment>
<gene>
    <name evidence="2" type="ORF">ESB13_04475</name>
</gene>
<dbReference type="Gene3D" id="1.10.10.60">
    <property type="entry name" value="Homeodomain-like"/>
    <property type="match status" value="1"/>
</dbReference>
<dbReference type="GO" id="GO:0043565">
    <property type="term" value="F:sequence-specific DNA binding"/>
    <property type="evidence" value="ECO:0007669"/>
    <property type="project" value="InterPro"/>
</dbReference>
<reference evidence="2 3" key="1">
    <citation type="submission" date="2019-01" db="EMBL/GenBank/DDBJ databases">
        <title>Filimonas sp. strain TTM-71.</title>
        <authorList>
            <person name="Chen W.-M."/>
        </authorList>
    </citation>
    <scope>NUCLEOTIDE SEQUENCE [LARGE SCALE GENOMIC DNA]</scope>
    <source>
        <strain evidence="2 3">TTM-71</strain>
    </source>
</reference>
<dbReference type="EMBL" id="SDHZ01000001">
    <property type="protein sequence ID" value="RXK86072.1"/>
    <property type="molecule type" value="Genomic_DNA"/>
</dbReference>
<dbReference type="OrthoDB" id="635259at2"/>
<protein>
    <submittedName>
        <fullName evidence="2">AraC family transcriptional regulator</fullName>
    </submittedName>
</protein>
<organism evidence="2 3">
    <name type="scientific">Filimonas effusa</name>
    <dbReference type="NCBI Taxonomy" id="2508721"/>
    <lineage>
        <taxon>Bacteria</taxon>
        <taxon>Pseudomonadati</taxon>
        <taxon>Bacteroidota</taxon>
        <taxon>Chitinophagia</taxon>
        <taxon>Chitinophagales</taxon>
        <taxon>Chitinophagaceae</taxon>
        <taxon>Filimonas</taxon>
    </lineage>
</organism>
<dbReference type="GO" id="GO:0003700">
    <property type="term" value="F:DNA-binding transcription factor activity"/>
    <property type="evidence" value="ECO:0007669"/>
    <property type="project" value="InterPro"/>
</dbReference>
<name>A0A4Q1D9K8_9BACT</name>
<evidence type="ECO:0000313" key="2">
    <source>
        <dbReference type="EMBL" id="RXK86072.1"/>
    </source>
</evidence>
<dbReference type="Proteomes" id="UP000290545">
    <property type="component" value="Unassembled WGS sequence"/>
</dbReference>
<evidence type="ECO:0000259" key="1">
    <source>
        <dbReference type="PROSITE" id="PS01124"/>
    </source>
</evidence>
<feature type="domain" description="HTH araC/xylS-type" evidence="1">
    <location>
        <begin position="172"/>
        <end position="260"/>
    </location>
</feature>